<reference evidence="1 2" key="1">
    <citation type="submission" date="2018-11" db="EMBL/GenBank/DDBJ databases">
        <title>Genome sequencing and assembly of Clostridium tagluense strain A121.</title>
        <authorList>
            <person name="Murakami T."/>
            <person name="Segawa T."/>
            <person name="Shcherbakova V.A."/>
            <person name="Mori H."/>
            <person name="Yoshimura Y."/>
        </authorList>
    </citation>
    <scope>NUCLEOTIDE SEQUENCE [LARGE SCALE GENOMIC DNA]</scope>
    <source>
        <strain evidence="1 2">A121</strain>
    </source>
</reference>
<dbReference type="Proteomes" id="UP000287872">
    <property type="component" value="Unassembled WGS sequence"/>
</dbReference>
<dbReference type="InterPro" id="IPR012347">
    <property type="entry name" value="Ferritin-like"/>
</dbReference>
<sequence>MGDTLKIPLISSEITGLWNSYMGDTMIVSVLKYFLNRVDDIEIRTILQQTSDISNQHISELTNIFNKEKLTIPDGFNDRDVNIDAPRLFTDSFYLHYLTFMSRVAMNNYTLILNQIARSDIRAYFSKRITENIDLYNSSTDLRLSLGIAIRAPRVEVNNGVQYVKSQNLITGWFGEKRSLLTVEITHIFSIIFSNLVGRAITTAFGQVSKDKAVTDYCFEGQNIATKYIYELTGLLTNEGIPIPSTSDSFVTNSILSPFSEKLMINHLALLSSSAISSFGMAMANTMRTDLELKYIKYTAQILKYSKKGANIMIDNGWLQQSPQAIRHENLK</sequence>
<dbReference type="EMBL" id="BHYK01000064">
    <property type="protein sequence ID" value="GCD13165.1"/>
    <property type="molecule type" value="Genomic_DNA"/>
</dbReference>
<protein>
    <recommendedName>
        <fullName evidence="3">DUF3231 family protein</fullName>
    </recommendedName>
</protein>
<proteinExistence type="predicted"/>
<gene>
    <name evidence="1" type="ORF">Ctaglu_47880</name>
</gene>
<evidence type="ECO:0000313" key="2">
    <source>
        <dbReference type="Proteomes" id="UP000287872"/>
    </source>
</evidence>
<dbReference type="InterPro" id="IPR021617">
    <property type="entry name" value="DUF3231"/>
</dbReference>
<organism evidence="1 2">
    <name type="scientific">Clostridium tagluense</name>
    <dbReference type="NCBI Taxonomy" id="360422"/>
    <lineage>
        <taxon>Bacteria</taxon>
        <taxon>Bacillati</taxon>
        <taxon>Bacillota</taxon>
        <taxon>Clostridia</taxon>
        <taxon>Eubacteriales</taxon>
        <taxon>Clostridiaceae</taxon>
        <taxon>Clostridium</taxon>
    </lineage>
</organism>
<evidence type="ECO:0000313" key="1">
    <source>
        <dbReference type="EMBL" id="GCD13165.1"/>
    </source>
</evidence>
<name>A0A401UUD8_9CLOT</name>
<evidence type="ECO:0008006" key="3">
    <source>
        <dbReference type="Google" id="ProtNLM"/>
    </source>
</evidence>
<dbReference type="Gene3D" id="1.20.1260.10">
    <property type="match status" value="2"/>
</dbReference>
<keyword evidence="2" id="KW-1185">Reference proteome</keyword>
<dbReference type="OrthoDB" id="1675670at2"/>
<accession>A0A401UUD8</accession>
<comment type="caution">
    <text evidence="1">The sequence shown here is derived from an EMBL/GenBank/DDBJ whole genome shotgun (WGS) entry which is preliminary data.</text>
</comment>
<dbReference type="AlphaFoldDB" id="A0A401UUD8"/>
<dbReference type="RefSeq" id="WP_125006466.1">
    <property type="nucleotide sequence ID" value="NZ_BHYK01000064.1"/>
</dbReference>
<dbReference type="Pfam" id="PF11553">
    <property type="entry name" value="DUF3231"/>
    <property type="match status" value="2"/>
</dbReference>